<dbReference type="EMBL" id="JAODAN010000001">
    <property type="protein sequence ID" value="KAK1927627.1"/>
    <property type="molecule type" value="Genomic_DNA"/>
</dbReference>
<reference evidence="2" key="1">
    <citation type="submission" date="2023-02" db="EMBL/GenBank/DDBJ databases">
        <title>Identification and recombinant expression of a fungal hydrolase from Papiliotrema laurentii that hydrolyzes apple cutin and clears colloidal polyester polyurethane.</title>
        <authorList>
            <consortium name="DOE Joint Genome Institute"/>
            <person name="Roman V.A."/>
            <person name="Bojanowski C."/>
            <person name="Crable B.R."/>
            <person name="Wagner D.N."/>
            <person name="Hung C.S."/>
            <person name="Nadeau L.J."/>
            <person name="Schratz L."/>
            <person name="Haridas S."/>
            <person name="Pangilinan J."/>
            <person name="Lipzen A."/>
            <person name="Na H."/>
            <person name="Yan M."/>
            <person name="Ng V."/>
            <person name="Grigoriev I.V."/>
            <person name="Spatafora J.W."/>
            <person name="Barlow D."/>
            <person name="Biffinger J."/>
            <person name="Kelley-Loughnane N."/>
            <person name="Varaljay V.A."/>
            <person name="Crookes-Goodson W.J."/>
        </authorList>
    </citation>
    <scope>NUCLEOTIDE SEQUENCE</scope>
    <source>
        <strain evidence="2">5307AH</strain>
    </source>
</reference>
<feature type="region of interest" description="Disordered" evidence="1">
    <location>
        <begin position="204"/>
        <end position="244"/>
    </location>
</feature>
<protein>
    <submittedName>
        <fullName evidence="2">Uncharacterized protein</fullName>
    </submittedName>
</protein>
<proteinExistence type="predicted"/>
<name>A0AAD9FX28_PAPLA</name>
<sequence length="244" mass="26876">MKADGPAAVTLRELVLWAKEGMPDPDTGEKRKIKGGSLGYLNFAKPPGTRIRRTKVGNREYTETYVHTILSVEYGWKYPGPEPDDGIPRVHTVLLTPAVAFAITRNLQYGPVPNYARSFQELVGNALARAIGRAVRGDNAYTREAMAREESGEEFRRDELGMEFLSKGKWRRVPSGNGVNAGIAWTAEWDERLLEQCAPSVKGYSKEGISPRHDDGNLPSSSPESGLATIRKESWGCLGNRGGE</sequence>
<comment type="caution">
    <text evidence="2">The sequence shown here is derived from an EMBL/GenBank/DDBJ whole genome shotgun (WGS) entry which is preliminary data.</text>
</comment>
<evidence type="ECO:0000313" key="3">
    <source>
        <dbReference type="Proteomes" id="UP001182556"/>
    </source>
</evidence>
<dbReference type="Proteomes" id="UP001182556">
    <property type="component" value="Unassembled WGS sequence"/>
</dbReference>
<keyword evidence="3" id="KW-1185">Reference proteome</keyword>
<accession>A0AAD9FX28</accession>
<organism evidence="2 3">
    <name type="scientific">Papiliotrema laurentii</name>
    <name type="common">Cryptococcus laurentii</name>
    <dbReference type="NCBI Taxonomy" id="5418"/>
    <lineage>
        <taxon>Eukaryota</taxon>
        <taxon>Fungi</taxon>
        <taxon>Dikarya</taxon>
        <taxon>Basidiomycota</taxon>
        <taxon>Agaricomycotina</taxon>
        <taxon>Tremellomycetes</taxon>
        <taxon>Tremellales</taxon>
        <taxon>Rhynchogastremaceae</taxon>
        <taxon>Papiliotrema</taxon>
    </lineage>
</organism>
<evidence type="ECO:0000256" key="1">
    <source>
        <dbReference type="SAM" id="MobiDB-lite"/>
    </source>
</evidence>
<evidence type="ECO:0000313" key="2">
    <source>
        <dbReference type="EMBL" id="KAK1927627.1"/>
    </source>
</evidence>
<gene>
    <name evidence="2" type="ORF">DB88DRAFT_478706</name>
</gene>
<dbReference type="AlphaFoldDB" id="A0AAD9FX28"/>